<evidence type="ECO:0000313" key="1">
    <source>
        <dbReference type="EMBL" id="MPM50118.1"/>
    </source>
</evidence>
<dbReference type="EMBL" id="VSSQ01012822">
    <property type="protein sequence ID" value="MPM50118.1"/>
    <property type="molecule type" value="Genomic_DNA"/>
</dbReference>
<accession>A0A645ABP3</accession>
<reference evidence="1" key="1">
    <citation type="submission" date="2019-08" db="EMBL/GenBank/DDBJ databases">
        <authorList>
            <person name="Kucharzyk K."/>
            <person name="Murdoch R.W."/>
            <person name="Higgins S."/>
            <person name="Loffler F."/>
        </authorList>
    </citation>
    <scope>NUCLEOTIDE SEQUENCE</scope>
</reference>
<protein>
    <recommendedName>
        <fullName evidence="2">Bacteriophage T4 Gp32 single-stranded DNA-binding domain-containing protein</fullName>
    </recommendedName>
</protein>
<evidence type="ECO:0008006" key="2">
    <source>
        <dbReference type="Google" id="ProtNLM"/>
    </source>
</evidence>
<name>A0A645ABP3_9ZZZZ</name>
<organism evidence="1">
    <name type="scientific">bioreactor metagenome</name>
    <dbReference type="NCBI Taxonomy" id="1076179"/>
    <lineage>
        <taxon>unclassified sequences</taxon>
        <taxon>metagenomes</taxon>
        <taxon>ecological metagenomes</taxon>
    </lineage>
</organism>
<gene>
    <name evidence="1" type="ORF">SDC9_96853</name>
</gene>
<dbReference type="AlphaFoldDB" id="A0A645ABP3"/>
<comment type="caution">
    <text evidence="1">The sequence shown here is derived from an EMBL/GenBank/DDBJ whole genome shotgun (WGS) entry which is preliminary data.</text>
</comment>
<sequence>MSLVTGKGSEINFNSNVDLKKVYIRLKEGESVRVRVLGLTDYVEYKAHSEFNLKVYTQPCIEPTGAECPLCKASKSGVEGFDTLYPKKRYVFAFADIDSGELRVWDCSKSQAKDLLGQIKEYADDINEIAFNFKRTGNKTGTSYKLNPILKLKGDDVDKFHKFDDVEVELSFFESVIVPRTEQLMLTVLDEAGFPMSDFFPNYVKAEENSTGADEKEPEF</sequence>
<proteinExistence type="predicted"/>